<dbReference type="WBParaSite" id="ASIM_0001687201-mRNA-1">
    <property type="protein sequence ID" value="ASIM_0001687201-mRNA-1"/>
    <property type="gene ID" value="ASIM_0001687201"/>
</dbReference>
<sequence>LRPEDMAKLHNLAAKGDDTALQYLLSNYENVMMRSEIQRAETWTVSAEPMIGLSIALIIVLLILALLLALFMARFCCCCARKQKQTKKETYQLTPMTATFKTMEQPFYTTTLPHPPPPQLHTERVMHPALSHGDAIYSTPYSGEQLFPHVQYLYSRSIASDTSIIGGLLSGIFMPVENLA</sequence>
<protein>
    <submittedName>
        <fullName evidence="2">Protein tweety homolog</fullName>
    </submittedName>
</protein>
<keyword evidence="1" id="KW-1133">Transmembrane helix</keyword>
<evidence type="ECO:0000256" key="1">
    <source>
        <dbReference type="SAM" id="Phobius"/>
    </source>
</evidence>
<reference evidence="2" key="1">
    <citation type="submission" date="2017-02" db="UniProtKB">
        <authorList>
            <consortium name="WormBaseParasite"/>
        </authorList>
    </citation>
    <scope>IDENTIFICATION</scope>
</reference>
<feature type="transmembrane region" description="Helical" evidence="1">
    <location>
        <begin position="51"/>
        <end position="77"/>
    </location>
</feature>
<accession>A0A0M3K7D1</accession>
<proteinExistence type="predicted"/>
<dbReference type="AlphaFoldDB" id="A0A0M3K7D1"/>
<name>A0A0M3K7D1_ANISI</name>
<evidence type="ECO:0000313" key="2">
    <source>
        <dbReference type="WBParaSite" id="ASIM_0001687201-mRNA-1"/>
    </source>
</evidence>
<keyword evidence="1" id="KW-0812">Transmembrane</keyword>
<organism evidence="2">
    <name type="scientific">Anisakis simplex</name>
    <name type="common">Herring worm</name>
    <dbReference type="NCBI Taxonomy" id="6269"/>
    <lineage>
        <taxon>Eukaryota</taxon>
        <taxon>Metazoa</taxon>
        <taxon>Ecdysozoa</taxon>
        <taxon>Nematoda</taxon>
        <taxon>Chromadorea</taxon>
        <taxon>Rhabditida</taxon>
        <taxon>Spirurina</taxon>
        <taxon>Ascaridomorpha</taxon>
        <taxon>Ascaridoidea</taxon>
        <taxon>Anisakidae</taxon>
        <taxon>Anisakis</taxon>
        <taxon>Anisakis simplex complex</taxon>
    </lineage>
</organism>
<keyword evidence="1" id="KW-0472">Membrane</keyword>